<feature type="domain" description="PASTA" evidence="3">
    <location>
        <begin position="307"/>
        <end position="373"/>
    </location>
</feature>
<keyword evidence="5" id="KW-1185">Reference proteome</keyword>
<evidence type="ECO:0000256" key="1">
    <source>
        <dbReference type="SAM" id="MobiDB-lite"/>
    </source>
</evidence>
<evidence type="ECO:0000313" key="4">
    <source>
        <dbReference type="EMBL" id="PLS27794.1"/>
    </source>
</evidence>
<dbReference type="Pfam" id="PF03793">
    <property type="entry name" value="PASTA"/>
    <property type="match status" value="1"/>
</dbReference>
<dbReference type="PROSITE" id="PS51178">
    <property type="entry name" value="PASTA"/>
    <property type="match status" value="1"/>
</dbReference>
<name>A0A2N5J0R6_9BIFI</name>
<accession>A0A2N5J0R6</accession>
<dbReference type="CDD" id="cd06577">
    <property type="entry name" value="PASTA_pknB"/>
    <property type="match status" value="1"/>
</dbReference>
<dbReference type="GO" id="GO:0016301">
    <property type="term" value="F:kinase activity"/>
    <property type="evidence" value="ECO:0007669"/>
    <property type="project" value="UniProtKB-KW"/>
</dbReference>
<evidence type="ECO:0000256" key="2">
    <source>
        <dbReference type="SAM" id="Phobius"/>
    </source>
</evidence>
<keyword evidence="4" id="KW-0808">Transferase</keyword>
<sequence>MFCEQCGTRNDDGARFCVKCGAALSPAAVPGASGRAIGSAGQAAGAGAAGVPLPNGAGTAGRPGMGVPLPGSVPLPGAAAASQPAAATQHASALPAAATEVLPPVPGTPSSPTASGAGSTAAKKNRLPLILAIVVAALVVVGGIVAFLTYRSEMWGGKSLPDPASLASEVKDADGKKASVVKAKDVTAALKAKGLATRTEKVFSGADSGTFVGYGDGVQQGDRVGAGTTVVVRESAGPGVPKGTVGKKATSVVSTFANMGVPVHYKQITVTDTKKTPEGTIMATYPNQGQAVAKDEMDDGIYVGVATKGDGLGADIVGKDVDDVESDLESQGYDVTVEKRFSTKKNIGKVTGSDPAPGSSLDSGDDVTLYEGIGADDVQEAFSYDSPETGTHMMLGSSSIAAGTWCRNDGDCITLDGESADLGPGSLPYEKGRDGTDYGEYGMLTACANISDPYCGNDAFLLKQNVGAFEEMPYESLTNYWCDGTKQRDGSSSSCSGKAEYHMQDYFLIVPAGSKLDKLESDGYFDKSALETAKKEKQVDTDRPFLLYRDPKLYDKTTAARSGSSTPNPFVPFNMNANTKNDMVGFKPAPSDANAYYLVDSTGDYDWSSLADAKIDTGSDGTKSGKKTDGSDMKSKKSAKSSKDMSLSEIRSTLGDGDFTPIAGKYCMKDNSLCLTIDKKGKAKESGTQGFSLSPDDPKSTTLHAVTYDTDTDGWWNVPEDVGIELMGPDSDYRCGSEKGGQACYGSGSSYAEYQIQRPADMVYVPAGVSSDKLEGLAKSSYNDSQVAGQAKPDSSKPFIKLLAYRMNIPPTDENVLYLVE</sequence>
<reference evidence="4 5" key="1">
    <citation type="submission" date="2017-07" db="EMBL/GenBank/DDBJ databases">
        <title>Bifidobacterium novel species.</title>
        <authorList>
            <person name="Lugli G.A."/>
            <person name="Milani C."/>
            <person name="Duranti S."/>
            <person name="Mangifesta M."/>
        </authorList>
    </citation>
    <scope>NUCLEOTIDE SEQUENCE [LARGE SCALE GENOMIC DNA]</scope>
    <source>
        <strain evidence="4 5">77</strain>
    </source>
</reference>
<keyword evidence="2" id="KW-0472">Membrane</keyword>
<dbReference type="EMBL" id="NMWT01000019">
    <property type="protein sequence ID" value="PLS27794.1"/>
    <property type="molecule type" value="Genomic_DNA"/>
</dbReference>
<evidence type="ECO:0000313" key="5">
    <source>
        <dbReference type="Proteomes" id="UP000235034"/>
    </source>
</evidence>
<dbReference type="InterPro" id="IPR005543">
    <property type="entry name" value="PASTA_dom"/>
</dbReference>
<gene>
    <name evidence="4" type="ORF">Uis4E_1367</name>
</gene>
<dbReference type="AlphaFoldDB" id="A0A2N5J0R6"/>
<feature type="compositionally biased region" description="Basic and acidic residues" evidence="1">
    <location>
        <begin position="626"/>
        <end position="635"/>
    </location>
</feature>
<evidence type="ECO:0000259" key="3">
    <source>
        <dbReference type="PROSITE" id="PS51178"/>
    </source>
</evidence>
<organism evidence="4 5">
    <name type="scientific">Bifidobacterium parmae</name>
    <dbReference type="NCBI Taxonomy" id="361854"/>
    <lineage>
        <taxon>Bacteria</taxon>
        <taxon>Bacillati</taxon>
        <taxon>Actinomycetota</taxon>
        <taxon>Actinomycetes</taxon>
        <taxon>Bifidobacteriales</taxon>
        <taxon>Bifidobacteriaceae</taxon>
        <taxon>Bifidobacterium</taxon>
    </lineage>
</organism>
<keyword evidence="4" id="KW-0418">Kinase</keyword>
<dbReference type="Pfam" id="PF13240">
    <property type="entry name" value="Zn_Ribbon_1"/>
    <property type="match status" value="1"/>
</dbReference>
<dbReference type="Proteomes" id="UP000235034">
    <property type="component" value="Unassembled WGS sequence"/>
</dbReference>
<protein>
    <submittedName>
        <fullName evidence="4">Transmembrane serine/threonine-protein kinase B</fullName>
    </submittedName>
</protein>
<dbReference type="SMART" id="SM00740">
    <property type="entry name" value="PASTA"/>
    <property type="match status" value="1"/>
</dbReference>
<dbReference type="InterPro" id="IPR026870">
    <property type="entry name" value="Zinc_ribbon_dom"/>
</dbReference>
<comment type="caution">
    <text evidence="4">The sequence shown here is derived from an EMBL/GenBank/DDBJ whole genome shotgun (WGS) entry which is preliminary data.</text>
</comment>
<feature type="compositionally biased region" description="Low complexity" evidence="1">
    <location>
        <begin position="110"/>
        <end position="119"/>
    </location>
</feature>
<feature type="region of interest" description="Disordered" evidence="1">
    <location>
        <begin position="616"/>
        <end position="647"/>
    </location>
</feature>
<keyword evidence="2 4" id="KW-0812">Transmembrane</keyword>
<keyword evidence="2" id="KW-1133">Transmembrane helix</keyword>
<dbReference type="Gene3D" id="3.30.10.20">
    <property type="match status" value="1"/>
</dbReference>
<feature type="transmembrane region" description="Helical" evidence="2">
    <location>
        <begin position="129"/>
        <end position="150"/>
    </location>
</feature>
<proteinExistence type="predicted"/>
<feature type="region of interest" description="Disordered" evidence="1">
    <location>
        <begin position="100"/>
        <end position="119"/>
    </location>
</feature>